<feature type="transmembrane region" description="Helical" evidence="5">
    <location>
        <begin position="6"/>
        <end position="35"/>
    </location>
</feature>
<dbReference type="InterPro" id="IPR002781">
    <property type="entry name" value="TM_pro_TauE-like"/>
</dbReference>
<keyword evidence="5" id="KW-1003">Cell membrane</keyword>
<feature type="transmembrane region" description="Helical" evidence="5">
    <location>
        <begin position="67"/>
        <end position="87"/>
    </location>
</feature>
<dbReference type="PANTHER" id="PTHR43701:SF2">
    <property type="entry name" value="MEMBRANE TRANSPORTER PROTEIN YJNA-RELATED"/>
    <property type="match status" value="1"/>
</dbReference>
<reference evidence="6" key="1">
    <citation type="submission" date="2021-04" db="EMBL/GenBank/DDBJ databases">
        <authorList>
            <person name="Postec A."/>
        </authorList>
    </citation>
    <scope>NUCLEOTIDE SEQUENCE</scope>
    <source>
        <strain evidence="6">F1F22</strain>
    </source>
</reference>
<dbReference type="KEGG" id="taqu:KDW03_01150"/>
<evidence type="ECO:0000256" key="4">
    <source>
        <dbReference type="ARBA" id="ARBA00023136"/>
    </source>
</evidence>
<dbReference type="Pfam" id="PF01925">
    <property type="entry name" value="TauE"/>
    <property type="match status" value="1"/>
</dbReference>
<evidence type="ECO:0000256" key="5">
    <source>
        <dbReference type="RuleBase" id="RU363041"/>
    </source>
</evidence>
<sequence length="118" mass="12799">MIWFVAVLLGIFAGVMSGLLGIGGAIFIIPGLVYLLGFDQKLAQGTTLMLMLPPIGILAFLEYYRKGLVNLPVGIVIAFCFVIGAFLGAKLAIGMDTYILKRFFAVFLVFVALSLWFS</sequence>
<proteinExistence type="inferred from homology"/>
<accession>A0AAX3BDN2</accession>
<feature type="transmembrane region" description="Helical" evidence="5">
    <location>
        <begin position="99"/>
        <end position="117"/>
    </location>
</feature>
<keyword evidence="2 5" id="KW-0812">Transmembrane</keyword>
<evidence type="ECO:0000313" key="6">
    <source>
        <dbReference type="EMBL" id="URA10439.1"/>
    </source>
</evidence>
<dbReference type="EMBL" id="CP073355">
    <property type="protein sequence ID" value="URA10439.1"/>
    <property type="molecule type" value="Genomic_DNA"/>
</dbReference>
<comment type="subcellular location">
    <subcellularLocation>
        <location evidence="5">Cell membrane</location>
        <topology evidence="5">Multi-pass membrane protein</topology>
    </subcellularLocation>
    <subcellularLocation>
        <location evidence="1">Membrane</location>
        <topology evidence="1">Multi-pass membrane protein</topology>
    </subcellularLocation>
</comment>
<dbReference type="AlphaFoldDB" id="A0AAX3BDN2"/>
<keyword evidence="7" id="KW-1185">Reference proteome</keyword>
<evidence type="ECO:0000256" key="2">
    <source>
        <dbReference type="ARBA" id="ARBA00022692"/>
    </source>
</evidence>
<feature type="transmembrane region" description="Helical" evidence="5">
    <location>
        <begin position="42"/>
        <end position="61"/>
    </location>
</feature>
<evidence type="ECO:0000313" key="7">
    <source>
        <dbReference type="Proteomes" id="UP001056539"/>
    </source>
</evidence>
<keyword evidence="4 5" id="KW-0472">Membrane</keyword>
<dbReference type="Proteomes" id="UP001056539">
    <property type="component" value="Chromosome"/>
</dbReference>
<evidence type="ECO:0000256" key="3">
    <source>
        <dbReference type="ARBA" id="ARBA00022989"/>
    </source>
</evidence>
<dbReference type="GO" id="GO:0005886">
    <property type="term" value="C:plasma membrane"/>
    <property type="evidence" value="ECO:0007669"/>
    <property type="project" value="UniProtKB-SubCell"/>
</dbReference>
<comment type="similarity">
    <text evidence="5">Belongs to the 4-toluene sulfonate uptake permease (TSUP) (TC 2.A.102) family.</text>
</comment>
<reference evidence="6" key="2">
    <citation type="submission" date="2022-06" db="EMBL/GenBank/DDBJ databases">
        <title>Thermospira aquatica gen. nov., sp. nov.</title>
        <authorList>
            <person name="Ben Ali Gam Z."/>
            <person name="Labat M."/>
        </authorList>
    </citation>
    <scope>NUCLEOTIDE SEQUENCE</scope>
    <source>
        <strain evidence="6">F1F22</strain>
    </source>
</reference>
<keyword evidence="3 5" id="KW-1133">Transmembrane helix</keyword>
<protein>
    <recommendedName>
        <fullName evidence="5">Probable membrane transporter protein</fullName>
    </recommendedName>
</protein>
<dbReference type="InterPro" id="IPR051598">
    <property type="entry name" value="TSUP/Inactive_protease-like"/>
</dbReference>
<organism evidence="6 7">
    <name type="scientific">Thermospira aquatica</name>
    <dbReference type="NCBI Taxonomy" id="2828656"/>
    <lineage>
        <taxon>Bacteria</taxon>
        <taxon>Pseudomonadati</taxon>
        <taxon>Spirochaetota</taxon>
        <taxon>Spirochaetia</taxon>
        <taxon>Brevinematales</taxon>
        <taxon>Thermospiraceae</taxon>
        <taxon>Thermospira</taxon>
    </lineage>
</organism>
<dbReference type="PANTHER" id="PTHR43701">
    <property type="entry name" value="MEMBRANE TRANSPORTER PROTEIN MJ0441-RELATED"/>
    <property type="match status" value="1"/>
</dbReference>
<evidence type="ECO:0000256" key="1">
    <source>
        <dbReference type="ARBA" id="ARBA00004141"/>
    </source>
</evidence>
<name>A0AAX3BDN2_9SPIR</name>
<gene>
    <name evidence="6" type="ORF">KDW03_01150</name>
</gene>